<dbReference type="PANTHER" id="PTHR30087:SF1">
    <property type="entry name" value="HYPOTHETICAL CYTOSOLIC PROTEIN"/>
    <property type="match status" value="1"/>
</dbReference>
<proteinExistence type="predicted"/>
<dbReference type="Pfam" id="PF04463">
    <property type="entry name" value="2-thiour_desulf"/>
    <property type="match status" value="1"/>
</dbReference>
<sequence length="138" mass="15236">MKILVSSCLLGQDCKYNGKNNYSKNVMDYIKGHEIISVCPEVMGGLPIPRVPAEIVNDIVIDKNGKNVNDQFVLGTERAYKLAEENSIDLAILKAKSPSCGYKEIYDGTFSGKLIEGNGLFAKKLIENGYKVMNENDL</sequence>
<protein>
    <submittedName>
        <fullName evidence="1">DUF523 domain-containing protein</fullName>
    </submittedName>
</protein>
<gene>
    <name evidence="1" type="ORF">O0R46_02805</name>
</gene>
<organism evidence="1 2">
    <name type="scientific">Peptostreptococcus equinus</name>
    <dbReference type="NCBI Taxonomy" id="3003601"/>
    <lineage>
        <taxon>Bacteria</taxon>
        <taxon>Bacillati</taxon>
        <taxon>Bacillota</taxon>
        <taxon>Clostridia</taxon>
        <taxon>Peptostreptococcales</taxon>
        <taxon>Peptostreptococcaceae</taxon>
        <taxon>Peptostreptococcus</taxon>
    </lineage>
</organism>
<dbReference type="EMBL" id="CP114052">
    <property type="protein sequence ID" value="WAW15391.1"/>
    <property type="molecule type" value="Genomic_DNA"/>
</dbReference>
<evidence type="ECO:0000313" key="1">
    <source>
        <dbReference type="EMBL" id="WAW15391.1"/>
    </source>
</evidence>
<dbReference type="RefSeq" id="WP_269312063.1">
    <property type="nucleotide sequence ID" value="NZ_CP114052.1"/>
</dbReference>
<accession>A0ABY7JSC0</accession>
<reference evidence="1" key="1">
    <citation type="submission" date="2022-12" db="EMBL/GenBank/DDBJ databases">
        <title>Peptostreptococcus.</title>
        <authorList>
            <person name="Lee S.H."/>
        </authorList>
    </citation>
    <scope>NUCLEOTIDE SEQUENCE</scope>
    <source>
        <strain evidence="1">CBA3647</strain>
    </source>
</reference>
<dbReference type="Proteomes" id="UP001164187">
    <property type="component" value="Chromosome"/>
</dbReference>
<name>A0ABY7JSC0_9FIRM</name>
<dbReference type="InterPro" id="IPR007553">
    <property type="entry name" value="2-thiour_desulf"/>
</dbReference>
<dbReference type="PANTHER" id="PTHR30087">
    <property type="entry name" value="INNER MEMBRANE PROTEIN"/>
    <property type="match status" value="1"/>
</dbReference>
<keyword evidence="2" id="KW-1185">Reference proteome</keyword>
<evidence type="ECO:0000313" key="2">
    <source>
        <dbReference type="Proteomes" id="UP001164187"/>
    </source>
</evidence>